<name>A0ABT9ZQA9_9BACI</name>
<keyword evidence="2" id="KW-1185">Reference proteome</keyword>
<dbReference type="EMBL" id="JAUSUG010000002">
    <property type="protein sequence ID" value="MDQ0253431.1"/>
    <property type="molecule type" value="Genomic_DNA"/>
</dbReference>
<proteinExistence type="predicted"/>
<evidence type="ECO:0008006" key="3">
    <source>
        <dbReference type="Google" id="ProtNLM"/>
    </source>
</evidence>
<evidence type="ECO:0000313" key="2">
    <source>
        <dbReference type="Proteomes" id="UP001230005"/>
    </source>
</evidence>
<dbReference type="Proteomes" id="UP001230005">
    <property type="component" value="Unassembled WGS sequence"/>
</dbReference>
<gene>
    <name evidence="1" type="ORF">J2S74_000803</name>
</gene>
<protein>
    <recommendedName>
        <fullName evidence="3">DUF3800 domain-containing protein</fullName>
    </recommendedName>
</protein>
<accession>A0ABT9ZQA9</accession>
<dbReference type="Pfam" id="PF12686">
    <property type="entry name" value="DUF3800"/>
    <property type="match status" value="1"/>
</dbReference>
<reference evidence="1 2" key="1">
    <citation type="submission" date="2023-07" db="EMBL/GenBank/DDBJ databases">
        <title>Genomic Encyclopedia of Type Strains, Phase IV (KMG-IV): sequencing the most valuable type-strain genomes for metagenomic binning, comparative biology and taxonomic classification.</title>
        <authorList>
            <person name="Goeker M."/>
        </authorList>
    </citation>
    <scope>NUCLEOTIDE SEQUENCE [LARGE SCALE GENOMIC DNA]</scope>
    <source>
        <strain evidence="1 2">DSM 9768</strain>
    </source>
</reference>
<dbReference type="InterPro" id="IPR024524">
    <property type="entry name" value="DUF3800"/>
</dbReference>
<dbReference type="RefSeq" id="WP_307322074.1">
    <property type="nucleotide sequence ID" value="NZ_JAUSUG010000002.1"/>
</dbReference>
<sequence>MAEKTFAFVDEFGNFGFDFEEQNVSSHFIVTAILVKEKDLEDLHSQVEDIGKRYFPSGELNVSADKRMQVLQEVAPLNFTIFSVVVDKRKLHTDSGLGYDKSFKRFLSGRLYKQLLHTFPHLQLTARDNGSKEFIKEFKEYMHSRHQPNLFNQSEFGFVESPSDVLLQLADIICGTIASGYDQGMKSDYYKKFFSILKERWIRIDEWPGKKKGYTVDLGDLEDEVAEYNDIIADLSLERAQEFIRKYEFSEEQYKRDQVNFVKFLLLNLEYNRHGYVRTDEILRNINAFRKNQLSSTQQLRTNIVAKVRDEGVLISSSDKGYKLPVCVEDVIEFVNHSNIIIQPMLSRLKKSRDQILRATKNELDIFASAEFQPLKKYFDQ</sequence>
<organism evidence="1 2">
    <name type="scientific">Evansella vedderi</name>
    <dbReference type="NCBI Taxonomy" id="38282"/>
    <lineage>
        <taxon>Bacteria</taxon>
        <taxon>Bacillati</taxon>
        <taxon>Bacillota</taxon>
        <taxon>Bacilli</taxon>
        <taxon>Bacillales</taxon>
        <taxon>Bacillaceae</taxon>
        <taxon>Evansella</taxon>
    </lineage>
</organism>
<comment type="caution">
    <text evidence="1">The sequence shown here is derived from an EMBL/GenBank/DDBJ whole genome shotgun (WGS) entry which is preliminary data.</text>
</comment>
<evidence type="ECO:0000313" key="1">
    <source>
        <dbReference type="EMBL" id="MDQ0253431.1"/>
    </source>
</evidence>